<dbReference type="GeneID" id="20322226"/>
<keyword evidence="3" id="KW-1185">Reference proteome</keyword>
<evidence type="ECO:0000256" key="1">
    <source>
        <dbReference type="SAM" id="Phobius"/>
    </source>
</evidence>
<dbReference type="AlphaFoldDB" id="A0A074ZLM2"/>
<proteinExistence type="predicted"/>
<evidence type="ECO:0000313" key="3">
    <source>
        <dbReference type="Proteomes" id="UP000054324"/>
    </source>
</evidence>
<keyword evidence="1" id="KW-0812">Transmembrane</keyword>
<dbReference type="RefSeq" id="XP_009172005.1">
    <property type="nucleotide sequence ID" value="XM_009173741.1"/>
</dbReference>
<dbReference type="STRING" id="6198.A0A074ZLM2"/>
<dbReference type="EMBL" id="KL596817">
    <property type="protein sequence ID" value="KER24255.1"/>
    <property type="molecule type" value="Genomic_DNA"/>
</dbReference>
<dbReference type="Proteomes" id="UP000054324">
    <property type="component" value="Unassembled WGS sequence"/>
</dbReference>
<protein>
    <submittedName>
        <fullName evidence="2">Uncharacterized protein</fullName>
    </submittedName>
</protein>
<dbReference type="KEGG" id="ovi:T265_08047"/>
<keyword evidence="1" id="KW-0472">Membrane</keyword>
<feature type="transmembrane region" description="Helical" evidence="1">
    <location>
        <begin position="32"/>
        <end position="49"/>
    </location>
</feature>
<dbReference type="OrthoDB" id="10039049at2759"/>
<evidence type="ECO:0000313" key="2">
    <source>
        <dbReference type="EMBL" id="KER24255.1"/>
    </source>
</evidence>
<sequence>MALENILKYGVVMDPMAWLQFILQTPDKYHDLGLSLCCNLFIIAARFLEYAVLQRMLHYNIALGLGCTKLFCALIFPTLIILMHDFNPLFSSPC</sequence>
<keyword evidence="1" id="KW-1133">Transmembrane helix</keyword>
<organism evidence="2 3">
    <name type="scientific">Opisthorchis viverrini</name>
    <name type="common">Southeast Asian liver fluke</name>
    <dbReference type="NCBI Taxonomy" id="6198"/>
    <lineage>
        <taxon>Eukaryota</taxon>
        <taxon>Metazoa</taxon>
        <taxon>Spiralia</taxon>
        <taxon>Lophotrochozoa</taxon>
        <taxon>Platyhelminthes</taxon>
        <taxon>Trematoda</taxon>
        <taxon>Digenea</taxon>
        <taxon>Opisthorchiida</taxon>
        <taxon>Opisthorchiata</taxon>
        <taxon>Opisthorchiidae</taxon>
        <taxon>Opisthorchis</taxon>
    </lineage>
</organism>
<name>A0A074ZLM2_OPIVI</name>
<gene>
    <name evidence="2" type="ORF">T265_08047</name>
</gene>
<reference evidence="2 3" key="1">
    <citation type="submission" date="2013-11" db="EMBL/GenBank/DDBJ databases">
        <title>Opisthorchis viverrini - life in the bile duct.</title>
        <authorList>
            <person name="Young N.D."/>
            <person name="Nagarajan N."/>
            <person name="Lin S.J."/>
            <person name="Korhonen P.K."/>
            <person name="Jex A.R."/>
            <person name="Hall R.S."/>
            <person name="Safavi-Hemami H."/>
            <person name="Kaewkong W."/>
            <person name="Bertrand D."/>
            <person name="Gao S."/>
            <person name="Seet Q."/>
            <person name="Wongkham S."/>
            <person name="Teh B.T."/>
            <person name="Wongkham C."/>
            <person name="Intapan P.M."/>
            <person name="Maleewong W."/>
            <person name="Yang X."/>
            <person name="Hu M."/>
            <person name="Wang Z."/>
            <person name="Hofmann A."/>
            <person name="Sternberg P.W."/>
            <person name="Tan P."/>
            <person name="Wang J."/>
            <person name="Gasser R.B."/>
        </authorList>
    </citation>
    <scope>NUCLEOTIDE SEQUENCE [LARGE SCALE GENOMIC DNA]</scope>
</reference>
<feature type="transmembrane region" description="Helical" evidence="1">
    <location>
        <begin position="61"/>
        <end position="83"/>
    </location>
</feature>
<accession>A0A074ZLM2</accession>
<dbReference type="CTD" id="20322226"/>